<name>A0A4D6T887_9CAUD</name>
<dbReference type="RefSeq" id="YP_009845396.1">
    <property type="nucleotide sequence ID" value="NC_048761.1"/>
</dbReference>
<dbReference type="KEGG" id="vg:55615754"/>
<evidence type="ECO:0000313" key="1">
    <source>
        <dbReference type="EMBL" id="QCG78301.1"/>
    </source>
</evidence>
<protein>
    <submittedName>
        <fullName evidence="1">Uncharacterized protein</fullName>
    </submittedName>
</protein>
<dbReference type="GeneID" id="55615754"/>
<sequence>MAGKYKIEYPKNLVLQGQLSFPIKSDDEIQKLAEWREKKNIKKPKFPDKIGGSLILNQANHDKAVAYLRDTYLPFVDVLYKETDESKGISPDLTKSLLKQVTDGNWLAADGKPNLPLRELNDKDRENLGDYPGVSKFKFAGPYEGDLNVKAIIKAPGGSPEVVSIQSLIEDGIIPESRHDVNSLWWGANWNFRINVRMNAFDSASVGVTGYVETLYLLPHLGLPVSGGGDAAVLEDGDDADWE</sequence>
<gene>
    <name evidence="1" type="primary">15</name>
    <name evidence="1" type="ORF">SEA_AKONI_15</name>
</gene>
<organism evidence="1 2">
    <name type="scientific">Microbacterium phage Akoni</name>
    <dbReference type="NCBI Taxonomy" id="2565510"/>
    <lineage>
        <taxon>Viruses</taxon>
        <taxon>Duplodnaviria</taxon>
        <taxon>Heunggongvirae</taxon>
        <taxon>Uroviricota</taxon>
        <taxon>Caudoviricetes</taxon>
        <taxon>Eekayvirinae</taxon>
        <taxon>Akonivirus</taxon>
        <taxon>Akonivirus akoni</taxon>
    </lineage>
</organism>
<reference evidence="1 2" key="1">
    <citation type="submission" date="2019-04" db="EMBL/GenBank/DDBJ databases">
        <authorList>
            <person name="Fakhre F."/>
            <person name="Gonzalez R.M."/>
            <person name="Howells E.K."/>
            <person name="Otero L.A."/>
            <person name="Pegoraro K.N."/>
            <person name="Robichaux K.C."/>
            <person name="Rodier A."/>
            <person name="Sadowski C.L."/>
            <person name="Carter V.P."/>
            <person name="Gray A.D."/>
            <person name="Klein G.C."/>
            <person name="Lebosada C."/>
            <person name="Miklaszewski C.M."/>
            <person name="Sutton S.N."/>
            <person name="Pollenz R.S."/>
            <person name="Garlena R.A."/>
            <person name="Russell D.A."/>
            <person name="Pope W.H."/>
            <person name="Jacobs-Sera D."/>
            <person name="Hatfull G.F."/>
        </authorList>
    </citation>
    <scope>NUCLEOTIDE SEQUENCE [LARGE SCALE GENOMIC DNA]</scope>
</reference>
<dbReference type="Proteomes" id="UP000298784">
    <property type="component" value="Segment"/>
</dbReference>
<accession>A0A4D6T887</accession>
<dbReference type="EMBL" id="MK757449">
    <property type="protein sequence ID" value="QCG78301.1"/>
    <property type="molecule type" value="Genomic_DNA"/>
</dbReference>
<evidence type="ECO:0000313" key="2">
    <source>
        <dbReference type="Proteomes" id="UP000298784"/>
    </source>
</evidence>
<proteinExistence type="predicted"/>
<keyword evidence="2" id="KW-1185">Reference proteome</keyword>